<keyword evidence="6" id="KW-0675">Receptor</keyword>
<dbReference type="Gene3D" id="3.80.10.10">
    <property type="entry name" value="Ribonuclease Inhibitor"/>
    <property type="match status" value="1"/>
</dbReference>
<dbReference type="InterPro" id="IPR046956">
    <property type="entry name" value="RLP23-like"/>
</dbReference>
<feature type="compositionally biased region" description="Polar residues" evidence="8">
    <location>
        <begin position="137"/>
        <end position="148"/>
    </location>
</feature>
<evidence type="ECO:0000256" key="1">
    <source>
        <dbReference type="ARBA" id="ARBA00004479"/>
    </source>
</evidence>
<dbReference type="AlphaFoldDB" id="W9RR49"/>
<protein>
    <submittedName>
        <fullName evidence="10">Uncharacterized protein</fullName>
    </submittedName>
</protein>
<dbReference type="EMBL" id="KE345479">
    <property type="protein sequence ID" value="EXC04550.1"/>
    <property type="molecule type" value="Genomic_DNA"/>
</dbReference>
<keyword evidence="11" id="KW-1185">Reference proteome</keyword>
<dbReference type="PANTHER" id="PTHR48063:SF112">
    <property type="entry name" value="RECEPTOR LIKE PROTEIN 30-LIKE"/>
    <property type="match status" value="1"/>
</dbReference>
<keyword evidence="4 9" id="KW-1133">Transmembrane helix</keyword>
<dbReference type="SUPFAM" id="SSF52058">
    <property type="entry name" value="L domain-like"/>
    <property type="match status" value="1"/>
</dbReference>
<dbReference type="GO" id="GO:0016020">
    <property type="term" value="C:membrane"/>
    <property type="evidence" value="ECO:0007669"/>
    <property type="project" value="UniProtKB-SubCell"/>
</dbReference>
<feature type="region of interest" description="Disordered" evidence="8">
    <location>
        <begin position="251"/>
        <end position="274"/>
    </location>
</feature>
<keyword evidence="3" id="KW-0732">Signal</keyword>
<feature type="transmembrane region" description="Helical" evidence="9">
    <location>
        <begin position="281"/>
        <end position="304"/>
    </location>
</feature>
<evidence type="ECO:0000256" key="5">
    <source>
        <dbReference type="ARBA" id="ARBA00023136"/>
    </source>
</evidence>
<reference evidence="11" key="1">
    <citation type="submission" date="2013-01" db="EMBL/GenBank/DDBJ databases">
        <title>Draft Genome Sequence of a Mulberry Tree, Morus notabilis C.K. Schneid.</title>
        <authorList>
            <person name="He N."/>
            <person name="Zhao S."/>
        </authorList>
    </citation>
    <scope>NUCLEOTIDE SEQUENCE</scope>
</reference>
<dbReference type="eggNOG" id="KOG0619">
    <property type="taxonomic scope" value="Eukaryota"/>
</dbReference>
<keyword evidence="2 9" id="KW-0812">Transmembrane</keyword>
<dbReference type="PANTHER" id="PTHR48063">
    <property type="entry name" value="LRR RECEPTOR-LIKE KINASE"/>
    <property type="match status" value="1"/>
</dbReference>
<evidence type="ECO:0000256" key="3">
    <source>
        <dbReference type="ARBA" id="ARBA00022729"/>
    </source>
</evidence>
<evidence type="ECO:0000256" key="9">
    <source>
        <dbReference type="SAM" id="Phobius"/>
    </source>
</evidence>
<keyword evidence="7" id="KW-0325">Glycoprotein</keyword>
<evidence type="ECO:0000313" key="11">
    <source>
        <dbReference type="Proteomes" id="UP000030645"/>
    </source>
</evidence>
<evidence type="ECO:0000256" key="4">
    <source>
        <dbReference type="ARBA" id="ARBA00022989"/>
    </source>
</evidence>
<sequence length="399" mass="43693">MVPGRMECGPESRLFERLRCFTLKDIQGIHRFDDVFELVGSVPESLGQLVNLQEFDISSNSLRDDKSLHGELRNNTFSGCIPSQLCRLSKLQIFDVPQRNITLAFGPVASAPSPRIIATPPPSEATATAPALGPSTIADQSSPASTSPAIDKDTEWHNEKVSVVIKGTSFDHLSGNISNNIGQLKSIESLDLSDNQLFGAIPQSMATLTSINHHLYNNWSGRIPKGNQLQTLDDPSIYAGNLQLCGDPLQNKCPGDDDSVQPSTSNDREDEDHEEDKKEKILFYFSILAGYATGLWGVIGTLVFKGNWRLAYFRFVDSTKDGNCGGCSESGKAAEDHRRRVIHGAYWLDMQLVYGVLLGPWFSRGTGDSLISALLTAPKTVIVAVAVRVARLQRTTDEE</sequence>
<dbReference type="Proteomes" id="UP000030645">
    <property type="component" value="Unassembled WGS sequence"/>
</dbReference>
<evidence type="ECO:0000256" key="6">
    <source>
        <dbReference type="ARBA" id="ARBA00023170"/>
    </source>
</evidence>
<proteinExistence type="predicted"/>
<dbReference type="InterPro" id="IPR001611">
    <property type="entry name" value="Leu-rich_rpt"/>
</dbReference>
<evidence type="ECO:0000256" key="7">
    <source>
        <dbReference type="ARBA" id="ARBA00023180"/>
    </source>
</evidence>
<comment type="subcellular location">
    <subcellularLocation>
        <location evidence="1">Membrane</location>
        <topology evidence="1">Single-pass type I membrane protein</topology>
    </subcellularLocation>
</comment>
<keyword evidence="5 9" id="KW-0472">Membrane</keyword>
<dbReference type="Pfam" id="PF00560">
    <property type="entry name" value="LRR_1"/>
    <property type="match status" value="1"/>
</dbReference>
<dbReference type="InterPro" id="IPR032675">
    <property type="entry name" value="LRR_dom_sf"/>
</dbReference>
<organism evidence="10 11">
    <name type="scientific">Morus notabilis</name>
    <dbReference type="NCBI Taxonomy" id="981085"/>
    <lineage>
        <taxon>Eukaryota</taxon>
        <taxon>Viridiplantae</taxon>
        <taxon>Streptophyta</taxon>
        <taxon>Embryophyta</taxon>
        <taxon>Tracheophyta</taxon>
        <taxon>Spermatophyta</taxon>
        <taxon>Magnoliopsida</taxon>
        <taxon>eudicotyledons</taxon>
        <taxon>Gunneridae</taxon>
        <taxon>Pentapetalae</taxon>
        <taxon>rosids</taxon>
        <taxon>fabids</taxon>
        <taxon>Rosales</taxon>
        <taxon>Moraceae</taxon>
        <taxon>Moreae</taxon>
        <taxon>Morus</taxon>
    </lineage>
</organism>
<gene>
    <name evidence="10" type="ORF">L484_001409</name>
</gene>
<evidence type="ECO:0000256" key="8">
    <source>
        <dbReference type="SAM" id="MobiDB-lite"/>
    </source>
</evidence>
<accession>W9RR49</accession>
<name>W9RR49_9ROSA</name>
<feature type="region of interest" description="Disordered" evidence="8">
    <location>
        <begin position="120"/>
        <end position="153"/>
    </location>
</feature>
<evidence type="ECO:0000313" key="10">
    <source>
        <dbReference type="EMBL" id="EXC04550.1"/>
    </source>
</evidence>
<evidence type="ECO:0000256" key="2">
    <source>
        <dbReference type="ARBA" id="ARBA00022692"/>
    </source>
</evidence>